<keyword evidence="3" id="KW-1185">Reference proteome</keyword>
<accession>A0A6C0GBW6</accession>
<dbReference type="KEGG" id="rhoz:GXP67_01440"/>
<keyword evidence="2" id="KW-0436">Ligase</keyword>
<dbReference type="GO" id="GO:0016874">
    <property type="term" value="F:ligase activity"/>
    <property type="evidence" value="ECO:0007669"/>
    <property type="project" value="UniProtKB-KW"/>
</dbReference>
<dbReference type="RefSeq" id="WP_162441518.1">
    <property type="nucleotide sequence ID" value="NZ_CP048222.1"/>
</dbReference>
<dbReference type="EMBL" id="CP048222">
    <property type="protein sequence ID" value="QHT65431.1"/>
    <property type="molecule type" value="Genomic_DNA"/>
</dbReference>
<name>A0A6C0GBW6_9BACT</name>
<dbReference type="AlphaFoldDB" id="A0A6C0GBW6"/>
<dbReference type="Proteomes" id="UP000480178">
    <property type="component" value="Chromosome"/>
</dbReference>
<evidence type="ECO:0000313" key="2">
    <source>
        <dbReference type="EMBL" id="QHT65431.1"/>
    </source>
</evidence>
<evidence type="ECO:0000259" key="1">
    <source>
        <dbReference type="Pfam" id="PF09511"/>
    </source>
</evidence>
<feature type="domain" description="T4 RNA ligase 1-like N-terminal" evidence="1">
    <location>
        <begin position="49"/>
        <end position="225"/>
    </location>
</feature>
<dbReference type="Pfam" id="PF09511">
    <property type="entry name" value="RNA_lig_T4_1"/>
    <property type="match status" value="1"/>
</dbReference>
<gene>
    <name evidence="2" type="ORF">GXP67_01440</name>
</gene>
<organism evidence="2 3">
    <name type="scientific">Rhodocytophaga rosea</name>
    <dbReference type="NCBI Taxonomy" id="2704465"/>
    <lineage>
        <taxon>Bacteria</taxon>
        <taxon>Pseudomonadati</taxon>
        <taxon>Bacteroidota</taxon>
        <taxon>Cytophagia</taxon>
        <taxon>Cytophagales</taxon>
        <taxon>Rhodocytophagaceae</taxon>
        <taxon>Rhodocytophaga</taxon>
    </lineage>
</organism>
<sequence length="339" mass="40348">MPINLPELQSMIDQKYISVQKHPQAELYIYNYAPKTQYERLWTELTLLCRGLILDATSKIIARPFPKFFNLEEHQPEEIPNESFEVYEKLDGSLGILYWHNDEPFIATRGSFDSDQARKATQFLYSTYAHSIPFLQKDQTYLFEIIYPENRIVVDYGQKNELILLAILDNKTGQDLPLEDIGFPLVKKYDGLHDIRQLRKLAADNREGFVVRFKNGFRVKVKFEEYVRLHRILTGVSNQMIWEMLREDKPLDEMLDHVPDEFYQWVKHTREKLLAEFANIETQCKQDFRMLEDRKTTALYFLTCRYPGILFAMLDNRDYKPAIWKMIKPKHEKPFKTEV</sequence>
<dbReference type="SUPFAM" id="SSF56091">
    <property type="entry name" value="DNA ligase/mRNA capping enzyme, catalytic domain"/>
    <property type="match status" value="1"/>
</dbReference>
<protein>
    <submittedName>
        <fullName evidence="2">2'-5' RNA ligase</fullName>
    </submittedName>
</protein>
<dbReference type="InterPro" id="IPR019039">
    <property type="entry name" value="T4-Rnl1-like_N"/>
</dbReference>
<proteinExistence type="predicted"/>
<reference evidence="2 3" key="1">
    <citation type="submission" date="2020-01" db="EMBL/GenBank/DDBJ databases">
        <authorList>
            <person name="Kim M.K."/>
        </authorList>
    </citation>
    <scope>NUCLEOTIDE SEQUENCE [LARGE SCALE GENOMIC DNA]</scope>
    <source>
        <strain evidence="2 3">172606-1</strain>
    </source>
</reference>
<evidence type="ECO:0000313" key="3">
    <source>
        <dbReference type="Proteomes" id="UP000480178"/>
    </source>
</evidence>